<evidence type="ECO:0000256" key="1">
    <source>
        <dbReference type="SAM" id="SignalP"/>
    </source>
</evidence>
<proteinExistence type="predicted"/>
<gene>
    <name evidence="2" type="ORF">ABS311_11350</name>
</gene>
<evidence type="ECO:0000313" key="2">
    <source>
        <dbReference type="EMBL" id="MER2492471.1"/>
    </source>
</evidence>
<reference evidence="2 3" key="1">
    <citation type="submission" date="2024-06" db="EMBL/GenBank/DDBJ databases">
        <authorList>
            <person name="Chen R.Y."/>
        </authorList>
    </citation>
    <scope>NUCLEOTIDE SEQUENCE [LARGE SCALE GENOMIC DNA]</scope>
    <source>
        <strain evidence="2 3">D2</strain>
    </source>
</reference>
<accession>A0ABV1RHQ2</accession>
<dbReference type="Proteomes" id="UP001467690">
    <property type="component" value="Unassembled WGS sequence"/>
</dbReference>
<sequence>MKVWKFVLFFLIFSSPILRAAEISVNGFASVRGGQILQDDAHQNPRLPDMYNDEYFTLTDESLFAIQGRVDLQHKLSATVQLVAHGSENFEPEVKWAYLSYQLNDNHALHVGRFANPIFHQSEYELVGYTHNFSRLPKSVYFGFDFSNVDGIKLQSNFLIEELYLDTHLSYSSWQGDIFNVSTAESYDSELNDIFNFSATLSGENWQLFGGYLSGGFASTEWDSQLIFPLIDGFNAASGSSLSEQEVQLIKAQLGADDNKGEYAYMGANIEWAKWIFNLEYVEYQLKDSFDSLNRGWFTAVGRRLGDFVVTYHHEVYLQSANGYPQANSMQSDAAKLITKQTIDILNQREMYMDVVSLRYDFHPSAAFKADIFVGNDKREQVGSFVGYSFGLDIVF</sequence>
<name>A0ABV1RHQ2_9ALTE</name>
<evidence type="ECO:0000313" key="3">
    <source>
        <dbReference type="Proteomes" id="UP001467690"/>
    </source>
</evidence>
<feature type="chain" id="PRO_5046317971" description="Porin" evidence="1">
    <location>
        <begin position="21"/>
        <end position="396"/>
    </location>
</feature>
<dbReference type="RefSeq" id="WP_350401989.1">
    <property type="nucleotide sequence ID" value="NZ_JBELOE010000212.1"/>
</dbReference>
<comment type="caution">
    <text evidence="2">The sequence shown here is derived from an EMBL/GenBank/DDBJ whole genome shotgun (WGS) entry which is preliminary data.</text>
</comment>
<keyword evidence="3" id="KW-1185">Reference proteome</keyword>
<protein>
    <recommendedName>
        <fullName evidence="4">Porin</fullName>
    </recommendedName>
</protein>
<dbReference type="EMBL" id="JBELOE010000212">
    <property type="protein sequence ID" value="MER2492471.1"/>
    <property type="molecule type" value="Genomic_DNA"/>
</dbReference>
<organism evidence="2 3">
    <name type="scientific">Catenovulum sediminis</name>
    <dbReference type="NCBI Taxonomy" id="1740262"/>
    <lineage>
        <taxon>Bacteria</taxon>
        <taxon>Pseudomonadati</taxon>
        <taxon>Pseudomonadota</taxon>
        <taxon>Gammaproteobacteria</taxon>
        <taxon>Alteromonadales</taxon>
        <taxon>Alteromonadaceae</taxon>
        <taxon>Catenovulum</taxon>
    </lineage>
</organism>
<evidence type="ECO:0008006" key="4">
    <source>
        <dbReference type="Google" id="ProtNLM"/>
    </source>
</evidence>
<feature type="signal peptide" evidence="1">
    <location>
        <begin position="1"/>
        <end position="20"/>
    </location>
</feature>
<dbReference type="SUPFAM" id="SSF56935">
    <property type="entry name" value="Porins"/>
    <property type="match status" value="1"/>
</dbReference>
<keyword evidence="1" id="KW-0732">Signal</keyword>